<accession>A0A6M1SZZ3</accession>
<evidence type="ECO:0000313" key="2">
    <source>
        <dbReference type="Proteomes" id="UP000473278"/>
    </source>
</evidence>
<name>A0A6M1SZZ3_9BACT</name>
<proteinExistence type="predicted"/>
<keyword evidence="2" id="KW-1185">Reference proteome</keyword>
<protein>
    <submittedName>
        <fullName evidence="1">Uncharacterized protein</fullName>
    </submittedName>
</protein>
<sequence>MNKMILPLVKVGGFVIAHNMNYPDPDYIDAITQNLELEIAFLFMQSGGMGITMKKR</sequence>
<dbReference type="EMBL" id="JAALLT010000002">
    <property type="protein sequence ID" value="NGP76117.1"/>
    <property type="molecule type" value="Genomic_DNA"/>
</dbReference>
<evidence type="ECO:0000313" key="1">
    <source>
        <dbReference type="EMBL" id="NGP76117.1"/>
    </source>
</evidence>
<dbReference type="Proteomes" id="UP000473278">
    <property type="component" value="Unassembled WGS sequence"/>
</dbReference>
<gene>
    <name evidence="1" type="ORF">G3570_05710</name>
</gene>
<organism evidence="1 2">
    <name type="scientific">Halalkalibaculum roseum</name>
    <dbReference type="NCBI Taxonomy" id="2709311"/>
    <lineage>
        <taxon>Bacteria</taxon>
        <taxon>Pseudomonadati</taxon>
        <taxon>Balneolota</taxon>
        <taxon>Balneolia</taxon>
        <taxon>Balneolales</taxon>
        <taxon>Balneolaceae</taxon>
        <taxon>Halalkalibaculum</taxon>
    </lineage>
</organism>
<dbReference type="RefSeq" id="WP_165140175.1">
    <property type="nucleotide sequence ID" value="NZ_JAALLT010000002.1"/>
</dbReference>
<reference evidence="1 2" key="1">
    <citation type="submission" date="2020-02" db="EMBL/GenBank/DDBJ databases">
        <title>Balneolaceae bacterium YR4-1, complete genome.</title>
        <authorList>
            <person name="Li Y."/>
            <person name="Wu S."/>
        </authorList>
    </citation>
    <scope>NUCLEOTIDE SEQUENCE [LARGE SCALE GENOMIC DNA]</scope>
    <source>
        <strain evidence="1 2">YR4-1</strain>
    </source>
</reference>
<comment type="caution">
    <text evidence="1">The sequence shown here is derived from an EMBL/GenBank/DDBJ whole genome shotgun (WGS) entry which is preliminary data.</text>
</comment>
<dbReference type="AlphaFoldDB" id="A0A6M1SZZ3"/>